<evidence type="ECO:0000256" key="7">
    <source>
        <dbReference type="ARBA" id="ARBA00048924"/>
    </source>
</evidence>
<dbReference type="EC" id="2.3.1.178" evidence="3 8"/>
<evidence type="ECO:0000313" key="10">
    <source>
        <dbReference type="EMBL" id="SDC64467.1"/>
    </source>
</evidence>
<keyword evidence="6 8" id="KW-0012">Acyltransferase</keyword>
<comment type="pathway">
    <text evidence="1 8">Amine and polyamine biosynthesis; ectoine biosynthesis; L-ectoine from L-aspartate 4-semialdehyde: step 2/3.</text>
</comment>
<dbReference type="PROSITE" id="PS51186">
    <property type="entry name" value="GNAT"/>
    <property type="match status" value="1"/>
</dbReference>
<evidence type="ECO:0000256" key="1">
    <source>
        <dbReference type="ARBA" id="ARBA00004978"/>
    </source>
</evidence>
<accession>A0A1G6NAQ0</accession>
<keyword evidence="5 8" id="KW-0808">Transferase</keyword>
<dbReference type="AlphaFoldDB" id="A0A1G6NAQ0"/>
<dbReference type="Proteomes" id="UP000199245">
    <property type="component" value="Unassembled WGS sequence"/>
</dbReference>
<evidence type="ECO:0000256" key="2">
    <source>
        <dbReference type="ARBA" id="ARBA00010712"/>
    </source>
</evidence>
<comment type="catalytic activity">
    <reaction evidence="7 8">
        <text>L-2,4-diaminobutanoate + acetyl-CoA = (2S)-4-acetamido-2-aminobutanoate + CoA + H(+)</text>
        <dbReference type="Rhea" id="RHEA:16901"/>
        <dbReference type="ChEBI" id="CHEBI:15378"/>
        <dbReference type="ChEBI" id="CHEBI:57287"/>
        <dbReference type="ChEBI" id="CHEBI:57288"/>
        <dbReference type="ChEBI" id="CHEBI:58761"/>
        <dbReference type="ChEBI" id="CHEBI:58929"/>
        <dbReference type="EC" id="2.3.1.178"/>
    </reaction>
</comment>
<feature type="domain" description="N-acetyltransferase" evidence="9">
    <location>
        <begin position="13"/>
        <end position="167"/>
    </location>
</feature>
<evidence type="ECO:0000313" key="11">
    <source>
        <dbReference type="Proteomes" id="UP000199245"/>
    </source>
</evidence>
<evidence type="ECO:0000259" key="9">
    <source>
        <dbReference type="PROSITE" id="PS51186"/>
    </source>
</evidence>
<dbReference type="Pfam" id="PF00583">
    <property type="entry name" value="Acetyltransf_1"/>
    <property type="match status" value="1"/>
</dbReference>
<dbReference type="RefSeq" id="WP_225648356.1">
    <property type="nucleotide sequence ID" value="NZ_FMZW01000004.1"/>
</dbReference>
<dbReference type="InterPro" id="IPR012772">
    <property type="entry name" value="Ectoine_EctA"/>
</dbReference>
<dbReference type="SUPFAM" id="SSF55729">
    <property type="entry name" value="Acyl-CoA N-acyltransferases (Nat)"/>
    <property type="match status" value="1"/>
</dbReference>
<dbReference type="InterPro" id="IPR000182">
    <property type="entry name" value="GNAT_dom"/>
</dbReference>
<dbReference type="InterPro" id="IPR016181">
    <property type="entry name" value="Acyl_CoA_acyltransferase"/>
</dbReference>
<dbReference type="GO" id="GO:0033816">
    <property type="term" value="F:diaminobutyrate acetyltransferase activity"/>
    <property type="evidence" value="ECO:0007669"/>
    <property type="project" value="UniProtKB-EC"/>
</dbReference>
<dbReference type="CDD" id="cd04301">
    <property type="entry name" value="NAT_SF"/>
    <property type="match status" value="1"/>
</dbReference>
<evidence type="ECO:0000256" key="5">
    <source>
        <dbReference type="ARBA" id="ARBA00022679"/>
    </source>
</evidence>
<dbReference type="EMBL" id="FMZW01000004">
    <property type="protein sequence ID" value="SDC64467.1"/>
    <property type="molecule type" value="Genomic_DNA"/>
</dbReference>
<name>A0A1G6NAQ0_9BRAD</name>
<proteinExistence type="inferred from homology"/>
<evidence type="ECO:0000256" key="6">
    <source>
        <dbReference type="ARBA" id="ARBA00023315"/>
    </source>
</evidence>
<dbReference type="UniPathway" id="UPA00067">
    <property type="reaction ID" value="UER00122"/>
</dbReference>
<protein>
    <recommendedName>
        <fullName evidence="4 8">L-2,4-diaminobutyric acid acetyltransferase</fullName>
        <shortName evidence="8">DABA acetyltransferase</shortName>
        <ecNumber evidence="3 8">2.3.1.178</ecNumber>
    </recommendedName>
</protein>
<evidence type="ECO:0000256" key="4">
    <source>
        <dbReference type="ARBA" id="ARBA00017935"/>
    </source>
</evidence>
<gene>
    <name evidence="8" type="primary">ectA</name>
    <name evidence="10" type="ORF">SAMN05216337_100462</name>
</gene>
<comment type="function">
    <text evidence="8">Catalyzes the acetylation of L-2,4-diaminobutyrate (DABA) to gamma-N-acetyl-alpha,gamma-diaminobutyric acid (ADABA) with acetyl coenzyme A.</text>
</comment>
<dbReference type="Gene3D" id="3.40.630.30">
    <property type="match status" value="1"/>
</dbReference>
<sequence>MAFDAAPDVSEAFQLRKPSPADGPAVTRLVAACAPLDSNSAYCNLLQCTHFTDSCLVAERHAQILGWVSGYRPPSEPNSFFVWQVAVAKAARGKGLAQRMINALLDRPSAESAKYLLTTVTDDNAPSWALFNGLARAWGAPLIRSVMFECDAHFAGKHATEWLARIGPLPNRQPGARDQEN</sequence>
<reference evidence="10 11" key="1">
    <citation type="submission" date="2016-10" db="EMBL/GenBank/DDBJ databases">
        <authorList>
            <person name="de Groot N.N."/>
        </authorList>
    </citation>
    <scope>NUCLEOTIDE SEQUENCE [LARGE SCALE GENOMIC DNA]</scope>
    <source>
        <strain evidence="10 11">R5</strain>
    </source>
</reference>
<evidence type="ECO:0000256" key="8">
    <source>
        <dbReference type="RuleBase" id="RU365045"/>
    </source>
</evidence>
<comment type="similarity">
    <text evidence="2 8">Belongs to the acetyltransferase family. EctA subfamily.</text>
</comment>
<dbReference type="GO" id="GO:0019491">
    <property type="term" value="P:ectoine biosynthetic process"/>
    <property type="evidence" value="ECO:0007669"/>
    <property type="project" value="UniProtKB-UniPathway"/>
</dbReference>
<evidence type="ECO:0000256" key="3">
    <source>
        <dbReference type="ARBA" id="ARBA00012355"/>
    </source>
</evidence>
<dbReference type="NCBIfam" id="TIGR02406">
    <property type="entry name" value="ectoine_EctA"/>
    <property type="match status" value="1"/>
</dbReference>
<organism evidence="10 11">
    <name type="scientific">Bradyrhizobium brasilense</name>
    <dbReference type="NCBI Taxonomy" id="1419277"/>
    <lineage>
        <taxon>Bacteria</taxon>
        <taxon>Pseudomonadati</taxon>
        <taxon>Pseudomonadota</taxon>
        <taxon>Alphaproteobacteria</taxon>
        <taxon>Hyphomicrobiales</taxon>
        <taxon>Nitrobacteraceae</taxon>
        <taxon>Bradyrhizobium</taxon>
    </lineage>
</organism>